<dbReference type="PANTHER" id="PTHR37038:SF13">
    <property type="entry name" value="HTH CRO_C1-TYPE DOMAIN-CONTAINING PROTEIN"/>
    <property type="match status" value="1"/>
</dbReference>
<dbReference type="InterPro" id="IPR001387">
    <property type="entry name" value="Cro/C1-type_HTH"/>
</dbReference>
<dbReference type="PROSITE" id="PS50943">
    <property type="entry name" value="HTH_CROC1"/>
    <property type="match status" value="1"/>
</dbReference>
<dbReference type="InterPro" id="IPR010982">
    <property type="entry name" value="Lambda_DNA-bd_dom_sf"/>
</dbReference>
<dbReference type="InterPro" id="IPR011990">
    <property type="entry name" value="TPR-like_helical_dom_sf"/>
</dbReference>
<dbReference type="EMBL" id="JAARZC010000001">
    <property type="protein sequence ID" value="MBC2248470.1"/>
    <property type="molecule type" value="Genomic_DNA"/>
</dbReference>
<dbReference type="SUPFAM" id="SSF47413">
    <property type="entry name" value="lambda repressor-like DNA-binding domains"/>
    <property type="match status" value="1"/>
</dbReference>
<protein>
    <submittedName>
        <fullName evidence="2">Helix-turn-helix transcriptional regulator</fullName>
    </submittedName>
</protein>
<dbReference type="InterPro" id="IPR053163">
    <property type="entry name" value="HTH-type_regulator_Rgg"/>
</dbReference>
<accession>A0A7X0Z9U9</accession>
<comment type="caution">
    <text evidence="2">The sequence shown here is derived from an EMBL/GenBank/DDBJ whole genome shotgun (WGS) entry which is preliminary data.</text>
</comment>
<name>A0A7X0Z9U9_9LIST</name>
<dbReference type="RefSeq" id="WP_185603743.1">
    <property type="nucleotide sequence ID" value="NZ_JAARZC010000001.1"/>
</dbReference>
<evidence type="ECO:0000259" key="1">
    <source>
        <dbReference type="PROSITE" id="PS50943"/>
    </source>
</evidence>
<dbReference type="SMART" id="SM00530">
    <property type="entry name" value="HTH_XRE"/>
    <property type="match status" value="1"/>
</dbReference>
<gene>
    <name evidence="2" type="ORF">HCB49_00420</name>
</gene>
<dbReference type="GO" id="GO:0003677">
    <property type="term" value="F:DNA binding"/>
    <property type="evidence" value="ECO:0007669"/>
    <property type="project" value="InterPro"/>
</dbReference>
<dbReference type="Gene3D" id="1.25.40.10">
    <property type="entry name" value="Tetratricopeptide repeat domain"/>
    <property type="match status" value="1"/>
</dbReference>
<proteinExistence type="predicted"/>
<organism evidence="2 3">
    <name type="scientific">Listeria cossartiae subsp. cayugensis</name>
    <dbReference type="NCBI Taxonomy" id="2713505"/>
    <lineage>
        <taxon>Bacteria</taxon>
        <taxon>Bacillati</taxon>
        <taxon>Bacillota</taxon>
        <taxon>Bacilli</taxon>
        <taxon>Bacillales</taxon>
        <taxon>Listeriaceae</taxon>
        <taxon>Listeria</taxon>
        <taxon>Listeria cossartiae</taxon>
    </lineage>
</organism>
<dbReference type="PANTHER" id="PTHR37038">
    <property type="entry name" value="TRANSCRIPTIONAL REGULATOR-RELATED"/>
    <property type="match status" value="1"/>
</dbReference>
<dbReference type="AlphaFoldDB" id="A0A7X0Z9U9"/>
<dbReference type="Proteomes" id="UP000559864">
    <property type="component" value="Unassembled WGS sequence"/>
</dbReference>
<dbReference type="CDD" id="cd00093">
    <property type="entry name" value="HTH_XRE"/>
    <property type="match status" value="1"/>
</dbReference>
<feature type="domain" description="HTH cro/C1-type" evidence="1">
    <location>
        <begin position="12"/>
        <end position="65"/>
    </location>
</feature>
<evidence type="ECO:0000313" key="3">
    <source>
        <dbReference type="Proteomes" id="UP000559864"/>
    </source>
</evidence>
<reference evidence="2 3" key="1">
    <citation type="submission" date="2020-03" db="EMBL/GenBank/DDBJ databases">
        <title>Soil Listeria distribution.</title>
        <authorList>
            <person name="Liao J."/>
            <person name="Wiedmann M."/>
        </authorList>
    </citation>
    <scope>NUCLEOTIDE SEQUENCE [LARGE SCALE GENOMIC DNA]</scope>
    <source>
        <strain evidence="2 3">FSL L7-0123</strain>
    </source>
</reference>
<sequence>MERIYTSLGPTLKLIRQGKGYTQKYVVQDFMSRSFLAKIESSSINPTFSKFSIILKQLEMDMGEFEYIANEYQNTSKSRILFLFSHLSFSVESEKLINLVCLCKEYNYQENIQDIVVTDIMNICNAILFLQENDVENARPIALNIWNRLSKQDTWYLLELRMLNNIFYLLPIDTASYIVNMALDRLKNYEEYCDLARLKVSFMLNFVQMKLLYKSLDEELKMYCKRSIEICKKLKLYDLLAISYIRAGIADNNNCRSRDYIERGFTILESIDQKHIIKEMEKEIEEVLEINLLDLF</sequence>
<evidence type="ECO:0000313" key="2">
    <source>
        <dbReference type="EMBL" id="MBC2248470.1"/>
    </source>
</evidence>